<proteinExistence type="predicted"/>
<organism evidence="4 5">
    <name type="scientific">Candidatus Magasanikbacteria bacterium CG_4_10_14_0_8_um_filter_32_14</name>
    <dbReference type="NCBI Taxonomy" id="1974640"/>
    <lineage>
        <taxon>Bacteria</taxon>
        <taxon>Candidatus Magasanikiibacteriota</taxon>
    </lineage>
</organism>
<keyword evidence="1" id="KW-0067">ATP-binding</keyword>
<evidence type="ECO:0000259" key="3">
    <source>
        <dbReference type="PROSITE" id="PS51459"/>
    </source>
</evidence>
<dbReference type="GO" id="GO:0005524">
    <property type="term" value="F:ATP binding"/>
    <property type="evidence" value="ECO:0007669"/>
    <property type="project" value="UniProtKB-KW"/>
</dbReference>
<feature type="domain" description="Fido" evidence="3">
    <location>
        <begin position="206"/>
        <end position="340"/>
    </location>
</feature>
<dbReference type="PROSITE" id="PS51459">
    <property type="entry name" value="FIDO"/>
    <property type="match status" value="1"/>
</dbReference>
<dbReference type="InterPro" id="IPR040198">
    <property type="entry name" value="Fido_containing"/>
</dbReference>
<dbReference type="InterPro" id="IPR003812">
    <property type="entry name" value="Fido"/>
</dbReference>
<evidence type="ECO:0000313" key="5">
    <source>
        <dbReference type="Proteomes" id="UP000229449"/>
    </source>
</evidence>
<keyword evidence="1" id="KW-0547">Nucleotide-binding</keyword>
<dbReference type="InterPro" id="IPR036597">
    <property type="entry name" value="Fido-like_dom_sf"/>
</dbReference>
<feature type="site" description="Important for autoinhibition of adenylyltransferase activity" evidence="2">
    <location>
        <position position="156"/>
    </location>
</feature>
<comment type="caution">
    <text evidence="4">The sequence shown here is derived from an EMBL/GenBank/DDBJ whole genome shotgun (WGS) entry which is preliminary data.</text>
</comment>
<evidence type="ECO:0000256" key="2">
    <source>
        <dbReference type="PIRSR" id="PIRSR640198-3"/>
    </source>
</evidence>
<dbReference type="PANTHER" id="PTHR13504">
    <property type="entry name" value="FIDO DOMAIN-CONTAINING PROTEIN DDB_G0283145"/>
    <property type="match status" value="1"/>
</dbReference>
<name>A0A2M7RAF1_9BACT</name>
<dbReference type="Proteomes" id="UP000229449">
    <property type="component" value="Unassembled WGS sequence"/>
</dbReference>
<evidence type="ECO:0000256" key="1">
    <source>
        <dbReference type="PIRSR" id="PIRSR640198-2"/>
    </source>
</evidence>
<reference evidence="5" key="1">
    <citation type="submission" date="2017-09" db="EMBL/GenBank/DDBJ databases">
        <title>Depth-based differentiation of microbial function through sediment-hosted aquifers and enrichment of novel symbionts in the deep terrestrial subsurface.</title>
        <authorList>
            <person name="Probst A.J."/>
            <person name="Ladd B."/>
            <person name="Jarett J.K."/>
            <person name="Geller-Mcgrath D.E."/>
            <person name="Sieber C.M.K."/>
            <person name="Emerson J.B."/>
            <person name="Anantharaman K."/>
            <person name="Thomas B.C."/>
            <person name="Malmstrom R."/>
            <person name="Stieglmeier M."/>
            <person name="Klingl A."/>
            <person name="Woyke T."/>
            <person name="Ryan C.M."/>
            <person name="Banfield J.F."/>
        </authorList>
    </citation>
    <scope>NUCLEOTIDE SEQUENCE [LARGE SCALE GENOMIC DNA]</scope>
</reference>
<dbReference type="EMBL" id="PFMA01000054">
    <property type="protein sequence ID" value="PIY93336.1"/>
    <property type="molecule type" value="Genomic_DNA"/>
</dbReference>
<dbReference type="Gene3D" id="1.10.3290.10">
    <property type="entry name" value="Fido-like domain"/>
    <property type="match status" value="1"/>
</dbReference>
<evidence type="ECO:0000313" key="4">
    <source>
        <dbReference type="EMBL" id="PIY93336.1"/>
    </source>
</evidence>
<gene>
    <name evidence="4" type="ORF">COY69_02145</name>
</gene>
<dbReference type="AlphaFoldDB" id="A0A2M7RAF1"/>
<dbReference type="SUPFAM" id="SSF140931">
    <property type="entry name" value="Fic-like"/>
    <property type="match status" value="1"/>
</dbReference>
<sequence>MNLTHRQSIIFEFIKNNKNVSSGGISDYVSKKIDEVNRVTIIRDLDFLLKNNVIRKVGKGRATKYQEKIDNKLLAFFDVENYFSQDVDKRKDVKKAFNFEVFDYFNIPIISVEEKIRLDVLNVDYKKRVQKLSPTVLKKEFERLTIELSWKSSQIEGNTYSLIDTEILIKENKEAKKYSKEETQMILNHKKALDYIFAHKNTFKTVNLAKIEDVHKILVDNMGVKINIRNSLVGITGTNYRPLDNAFQIKEAVEKLNKYINKKNVHPLEKALFMIIFISYIQPFEDGNKRTGRLVGNAILIAHGYCPLSYRSVESDEYKKAVLLFYEQNSLRYFKDLFMEQFEFSVYNYFGVV</sequence>
<dbReference type="Pfam" id="PF02661">
    <property type="entry name" value="Fic"/>
    <property type="match status" value="1"/>
</dbReference>
<dbReference type="PANTHER" id="PTHR13504:SF38">
    <property type="entry name" value="FIDO DOMAIN-CONTAINING PROTEIN"/>
    <property type="match status" value="1"/>
</dbReference>
<feature type="binding site" evidence="1">
    <location>
        <begin position="286"/>
        <end position="293"/>
    </location>
    <ligand>
        <name>ATP</name>
        <dbReference type="ChEBI" id="CHEBI:30616"/>
    </ligand>
</feature>
<accession>A0A2M7RAF1</accession>
<protein>
    <submittedName>
        <fullName evidence="4">Cell filamentation protein Fic</fullName>
    </submittedName>
</protein>